<feature type="region of interest" description="Disordered" evidence="1">
    <location>
        <begin position="239"/>
        <end position="300"/>
    </location>
</feature>
<dbReference type="InterPro" id="IPR025520">
    <property type="entry name" value="DUF4408"/>
</dbReference>
<dbReference type="InterPro" id="IPR008480">
    <property type="entry name" value="DUF761_pln"/>
</dbReference>
<dbReference type="EMBL" id="JBBNAF010000034">
    <property type="protein sequence ID" value="KAK9082177.1"/>
    <property type="molecule type" value="Genomic_DNA"/>
</dbReference>
<name>A0AAP0DZS2_9MAGN</name>
<proteinExistence type="predicted"/>
<evidence type="ECO:0000313" key="5">
    <source>
        <dbReference type="Proteomes" id="UP001420932"/>
    </source>
</evidence>
<keyword evidence="2" id="KW-1133">Transmembrane helix</keyword>
<reference evidence="4 5" key="1">
    <citation type="submission" date="2024-01" db="EMBL/GenBank/DDBJ databases">
        <title>Genome assemblies of Stephania.</title>
        <authorList>
            <person name="Yang L."/>
        </authorList>
    </citation>
    <scope>NUCLEOTIDE SEQUENCE [LARGE SCALE GENOMIC DNA]</scope>
    <source>
        <strain evidence="4">YNDBR</strain>
        <tissue evidence="4">Leaf</tissue>
    </source>
</reference>
<keyword evidence="2" id="KW-0812">Transmembrane</keyword>
<evidence type="ECO:0000256" key="2">
    <source>
        <dbReference type="SAM" id="Phobius"/>
    </source>
</evidence>
<dbReference type="Proteomes" id="UP001420932">
    <property type="component" value="Unassembled WGS sequence"/>
</dbReference>
<feature type="compositionally biased region" description="Low complexity" evidence="1">
    <location>
        <begin position="276"/>
        <end position="289"/>
    </location>
</feature>
<feature type="domain" description="DUF4408" evidence="3">
    <location>
        <begin position="48"/>
        <end position="80"/>
    </location>
</feature>
<dbReference type="Pfam" id="PF05553">
    <property type="entry name" value="DUF761"/>
    <property type="match status" value="1"/>
</dbReference>
<accession>A0AAP0DZS2</accession>
<organism evidence="4 5">
    <name type="scientific">Stephania yunnanensis</name>
    <dbReference type="NCBI Taxonomy" id="152371"/>
    <lineage>
        <taxon>Eukaryota</taxon>
        <taxon>Viridiplantae</taxon>
        <taxon>Streptophyta</taxon>
        <taxon>Embryophyta</taxon>
        <taxon>Tracheophyta</taxon>
        <taxon>Spermatophyta</taxon>
        <taxon>Magnoliopsida</taxon>
        <taxon>Ranunculales</taxon>
        <taxon>Menispermaceae</taxon>
        <taxon>Menispermoideae</taxon>
        <taxon>Cissampelideae</taxon>
        <taxon>Stephania</taxon>
    </lineage>
</organism>
<dbReference type="AlphaFoldDB" id="A0AAP0DZS2"/>
<dbReference type="PANTHER" id="PTHR33098:SF109">
    <property type="entry name" value="OS07G0563400 PROTEIN"/>
    <property type="match status" value="1"/>
</dbReference>
<dbReference type="PANTHER" id="PTHR33098">
    <property type="entry name" value="COTTON FIBER (DUF761)"/>
    <property type="match status" value="1"/>
</dbReference>
<gene>
    <name evidence="4" type="ORF">Syun_031626</name>
</gene>
<keyword evidence="2" id="KW-0472">Membrane</keyword>
<keyword evidence="5" id="KW-1185">Reference proteome</keyword>
<comment type="caution">
    <text evidence="4">The sequence shown here is derived from an EMBL/GenBank/DDBJ whole genome shotgun (WGS) entry which is preliminary data.</text>
</comment>
<feature type="transmembrane region" description="Helical" evidence="2">
    <location>
        <begin position="50"/>
        <end position="76"/>
    </location>
</feature>
<feature type="compositionally biased region" description="Basic and acidic residues" evidence="1">
    <location>
        <begin position="291"/>
        <end position="300"/>
    </location>
</feature>
<evidence type="ECO:0000256" key="1">
    <source>
        <dbReference type="SAM" id="MobiDB-lite"/>
    </source>
</evidence>
<feature type="transmembrane region" description="Helical" evidence="2">
    <location>
        <begin position="18"/>
        <end position="44"/>
    </location>
</feature>
<protein>
    <recommendedName>
        <fullName evidence="3">DUF4408 domain-containing protein</fullName>
    </recommendedName>
</protein>
<evidence type="ECO:0000313" key="4">
    <source>
        <dbReference type="EMBL" id="KAK9082177.1"/>
    </source>
</evidence>
<sequence>MAAALTGSSGHRLLSPKVLLLSTAVLSAAVLLKLCIPLVLQFAVTELPGLWTALALWLTPPYLYVVINGIIITIAASSRFHHKIDGHQEVVQDTAVAAPVKVAADEYDSIVMRNQAVLGFDDARNGSAKGLEENELGFEEVSRSDGVVDDDFVISRSDWTPSRSGARDDEVSGDRCLTSVEKPLVSSRFGHRKTVKASPEGGKALGVAKPKRYDTLETTWKTITDGRPIPLARHLKKSDTWETHGRRGPHDHHNSPGDQQNNISKVKKSETFNERGTATSSASPSPGSGKVRREPSLSQDDLNRRVEAFIKKFNEEMRLQRQESLNQYWEMVNRGAH</sequence>
<evidence type="ECO:0000259" key="3">
    <source>
        <dbReference type="Pfam" id="PF14364"/>
    </source>
</evidence>
<dbReference type="Pfam" id="PF14364">
    <property type="entry name" value="DUF4408"/>
    <property type="match status" value="1"/>
</dbReference>